<gene>
    <name evidence="2" type="ORF">KDM89_05225</name>
</gene>
<feature type="transmembrane region" description="Helical" evidence="1">
    <location>
        <begin position="68"/>
        <end position="88"/>
    </location>
</feature>
<proteinExistence type="predicted"/>
<comment type="caution">
    <text evidence="2">The sequence shown here is derived from an EMBL/GenBank/DDBJ whole genome shotgun (WGS) entry which is preliminary data.</text>
</comment>
<evidence type="ECO:0000313" key="2">
    <source>
        <dbReference type="EMBL" id="MBR7781530.1"/>
    </source>
</evidence>
<accession>A0A941DKB7</accession>
<dbReference type="AlphaFoldDB" id="A0A941DKB7"/>
<dbReference type="EMBL" id="JAGSPN010000002">
    <property type="protein sequence ID" value="MBR7781530.1"/>
    <property type="molecule type" value="Genomic_DNA"/>
</dbReference>
<evidence type="ECO:0000313" key="3">
    <source>
        <dbReference type="Proteomes" id="UP000680067"/>
    </source>
</evidence>
<organism evidence="2 3">
    <name type="scientific">Undibacterium luofuense</name>
    <dbReference type="NCBI Taxonomy" id="2828733"/>
    <lineage>
        <taxon>Bacteria</taxon>
        <taxon>Pseudomonadati</taxon>
        <taxon>Pseudomonadota</taxon>
        <taxon>Betaproteobacteria</taxon>
        <taxon>Burkholderiales</taxon>
        <taxon>Oxalobacteraceae</taxon>
        <taxon>Undibacterium</taxon>
    </lineage>
</organism>
<feature type="transmembrane region" description="Helical" evidence="1">
    <location>
        <begin position="39"/>
        <end position="56"/>
    </location>
</feature>
<evidence type="ECO:0000256" key="1">
    <source>
        <dbReference type="SAM" id="Phobius"/>
    </source>
</evidence>
<reference evidence="2" key="1">
    <citation type="submission" date="2021-04" db="EMBL/GenBank/DDBJ databases">
        <title>novel species isolated from subtropical streams in China.</title>
        <authorList>
            <person name="Lu H."/>
        </authorList>
    </citation>
    <scope>NUCLEOTIDE SEQUENCE</scope>
    <source>
        <strain evidence="2">LFS511W</strain>
    </source>
</reference>
<dbReference type="RefSeq" id="WP_212686866.1">
    <property type="nucleotide sequence ID" value="NZ_JAGSPN010000002.1"/>
</dbReference>
<keyword evidence="1" id="KW-0472">Membrane</keyword>
<sequence length="177" mass="20462">MLNIPELRQRATELKPVLGSVLAAGITTLLLSQRYMGEGLAVVAVIFIPWLLFTIYDYVKEPEQRRLLIQKILIWLLVISLITVIHLVRHHYVRTHAQNIADRIQSFADQHGHYPPDLESIGTSAAQEKAVLGMFHYGLPDNKGPDAKPDFYYVATYMNIEIDRYDFNARRWEHVYD</sequence>
<name>A0A941DKB7_9BURK</name>
<dbReference type="Proteomes" id="UP000680067">
    <property type="component" value="Unassembled WGS sequence"/>
</dbReference>
<protein>
    <submittedName>
        <fullName evidence="2">Uncharacterized protein</fullName>
    </submittedName>
</protein>
<keyword evidence="3" id="KW-1185">Reference proteome</keyword>
<keyword evidence="1" id="KW-1133">Transmembrane helix</keyword>
<keyword evidence="1" id="KW-0812">Transmembrane</keyword>